<dbReference type="KEGG" id="dhe:111600421"/>
<dbReference type="InterPro" id="IPR006674">
    <property type="entry name" value="HD_domain"/>
</dbReference>
<evidence type="ECO:0000313" key="17">
    <source>
        <dbReference type="RefSeq" id="XP_023172270.2"/>
    </source>
</evidence>
<comment type="catalytic activity">
    <reaction evidence="1">
        <text>a 2'-deoxyribonucleoside 5'-phosphate + H2O = a 2'-deoxyribonucleoside + phosphate</text>
        <dbReference type="Rhea" id="RHEA:36167"/>
        <dbReference type="ChEBI" id="CHEBI:15377"/>
        <dbReference type="ChEBI" id="CHEBI:18274"/>
        <dbReference type="ChEBI" id="CHEBI:43474"/>
        <dbReference type="ChEBI" id="CHEBI:65317"/>
        <dbReference type="EC" id="3.1.3.89"/>
    </reaction>
</comment>
<proteinExistence type="inferred from homology"/>
<feature type="compositionally biased region" description="Low complexity" evidence="14">
    <location>
        <begin position="146"/>
        <end position="157"/>
    </location>
</feature>
<dbReference type="RefSeq" id="XP_023172270.2">
    <property type="nucleotide sequence ID" value="XM_023316502.2"/>
</dbReference>
<dbReference type="Proteomes" id="UP000504633">
    <property type="component" value="Unplaced"/>
</dbReference>
<dbReference type="OMA" id="SIAHGCC"/>
<dbReference type="EC" id="3.1.3.89" evidence="8"/>
<evidence type="ECO:0000256" key="3">
    <source>
        <dbReference type="ARBA" id="ARBA00001941"/>
    </source>
</evidence>
<dbReference type="PANTHER" id="PTHR11845">
    <property type="entry name" value="5'-DEOXYNUCLEOTIDASE HDDC2"/>
    <property type="match status" value="1"/>
</dbReference>
<evidence type="ECO:0000256" key="2">
    <source>
        <dbReference type="ARBA" id="ARBA00001936"/>
    </source>
</evidence>
<sequence length="423" mass="46077">MFSLQQLIKATATASPAGSGVGGAVDLYKFLRQFSSSSNNSSVVVSARGVTSSSVVVAAAEATNTAIQNLSSQESSSELNFSENVSHNSPSLAHGCCSSESKSESAHFVNLSKQFVHNILQQRSQDIQRQLHTQRNGNNAKSSHPQQQHQQQQQTTTKFAMSSLAAEPLQAEISTSDGSSLTAATAAPGEGAACHDAASSAGKKPCFNTGLADILQFMELIGNLKHTKRTGWVLRDVNDCESISGHMYRMSMLTFLLDGSEGLNQIRCMELALVHDLAESLVGDITPFCGVSKEDKRVLEFKAMEDICKLIEPRGKRIMELFEEYENAQSAESKFVKDLDRLDMVMQAFEYEKRDNCLLKHQEFFDSTEGKFNHPFVKKLVNEIYEQRQVLAKAKGATPPPAIEVPNMAATPTNLANGRGSSS</sequence>
<keyword evidence="16" id="KW-1185">Reference proteome</keyword>
<dbReference type="Gene3D" id="1.10.3210.10">
    <property type="entry name" value="Hypothetical protein af1432"/>
    <property type="match status" value="1"/>
</dbReference>
<evidence type="ECO:0000256" key="12">
    <source>
        <dbReference type="ARBA" id="ARBA00022842"/>
    </source>
</evidence>
<evidence type="ECO:0000256" key="7">
    <source>
        <dbReference type="ARBA" id="ARBA00011738"/>
    </source>
</evidence>
<dbReference type="RefSeq" id="XP_023172271.2">
    <property type="nucleotide sequence ID" value="XM_023316503.2"/>
</dbReference>
<dbReference type="OrthoDB" id="10254258at2759"/>
<evidence type="ECO:0000256" key="8">
    <source>
        <dbReference type="ARBA" id="ARBA00012964"/>
    </source>
</evidence>
<dbReference type="FunFam" id="1.10.3210.10:FF:000011">
    <property type="entry name" value="HD domain-containing protein 2"/>
    <property type="match status" value="1"/>
</dbReference>
<evidence type="ECO:0000313" key="18">
    <source>
        <dbReference type="RefSeq" id="XP_023172271.2"/>
    </source>
</evidence>
<evidence type="ECO:0000256" key="13">
    <source>
        <dbReference type="ARBA" id="ARBA00032735"/>
    </source>
</evidence>
<dbReference type="GeneID" id="111600421"/>
<dbReference type="AlphaFoldDB" id="A0A6J1M5X7"/>
<name>A0A6J1M5X7_DROHY</name>
<comment type="function">
    <text evidence="5">Catalyzes the dephosphorylation of the nucleoside 5'-monophosphates deoxyadenosine monophosphate (dAMP), deoxycytidine monophosphate (dCMP), deoxyguanosine monophosphate (dGMP) and deoxythymidine monophosphate (dTMP).</text>
</comment>
<dbReference type="GO" id="GO:0046872">
    <property type="term" value="F:metal ion binding"/>
    <property type="evidence" value="ECO:0007669"/>
    <property type="project" value="UniProtKB-KW"/>
</dbReference>
<comment type="cofactor">
    <cofactor evidence="4">
        <name>Mg(2+)</name>
        <dbReference type="ChEBI" id="CHEBI:18420"/>
    </cofactor>
</comment>
<comment type="similarity">
    <text evidence="6">Belongs to the HDDC2 family.</text>
</comment>
<evidence type="ECO:0000256" key="4">
    <source>
        <dbReference type="ARBA" id="ARBA00001946"/>
    </source>
</evidence>
<keyword evidence="10" id="KW-0479">Metal-binding</keyword>
<comment type="subunit">
    <text evidence="7">Homodimer.</text>
</comment>
<keyword evidence="11" id="KW-0378">Hydrolase</keyword>
<dbReference type="GO" id="GO:0005737">
    <property type="term" value="C:cytoplasm"/>
    <property type="evidence" value="ECO:0007669"/>
    <property type="project" value="TreeGrafter"/>
</dbReference>
<feature type="region of interest" description="Disordered" evidence="14">
    <location>
        <begin position="129"/>
        <end position="158"/>
    </location>
</feature>
<gene>
    <name evidence="17 18" type="primary">LOC111600421</name>
</gene>
<evidence type="ECO:0000256" key="10">
    <source>
        <dbReference type="ARBA" id="ARBA00022723"/>
    </source>
</evidence>
<feature type="compositionally biased region" description="Polar residues" evidence="14">
    <location>
        <begin position="129"/>
        <end position="145"/>
    </location>
</feature>
<dbReference type="GO" id="GO:0009159">
    <property type="term" value="P:deoxyribonucleoside monophosphate catabolic process"/>
    <property type="evidence" value="ECO:0007669"/>
    <property type="project" value="UniProtKB-ARBA"/>
</dbReference>
<evidence type="ECO:0000256" key="1">
    <source>
        <dbReference type="ARBA" id="ARBA00001638"/>
    </source>
</evidence>
<evidence type="ECO:0000256" key="14">
    <source>
        <dbReference type="SAM" id="MobiDB-lite"/>
    </source>
</evidence>
<feature type="compositionally biased region" description="Low complexity" evidence="14">
    <location>
        <begin position="71"/>
        <end position="86"/>
    </location>
</feature>
<accession>A0A6J1M5X7</accession>
<organism evidence="16 17">
    <name type="scientific">Drosophila hydei</name>
    <name type="common">Fruit fly</name>
    <dbReference type="NCBI Taxonomy" id="7224"/>
    <lineage>
        <taxon>Eukaryota</taxon>
        <taxon>Metazoa</taxon>
        <taxon>Ecdysozoa</taxon>
        <taxon>Arthropoda</taxon>
        <taxon>Hexapoda</taxon>
        <taxon>Insecta</taxon>
        <taxon>Pterygota</taxon>
        <taxon>Neoptera</taxon>
        <taxon>Endopterygota</taxon>
        <taxon>Diptera</taxon>
        <taxon>Brachycera</taxon>
        <taxon>Muscomorpha</taxon>
        <taxon>Ephydroidea</taxon>
        <taxon>Drosophilidae</taxon>
        <taxon>Drosophila</taxon>
    </lineage>
</organism>
<feature type="compositionally biased region" description="Polar residues" evidence="14">
    <location>
        <begin position="410"/>
        <end position="423"/>
    </location>
</feature>
<dbReference type="SUPFAM" id="SSF109604">
    <property type="entry name" value="HD-domain/PDEase-like"/>
    <property type="match status" value="1"/>
</dbReference>
<evidence type="ECO:0000256" key="9">
    <source>
        <dbReference type="ARBA" id="ARBA00015933"/>
    </source>
</evidence>
<keyword evidence="12" id="KW-0460">Magnesium</keyword>
<comment type="cofactor">
    <cofactor evidence="3">
        <name>Co(2+)</name>
        <dbReference type="ChEBI" id="CHEBI:48828"/>
    </cofactor>
</comment>
<comment type="cofactor">
    <cofactor evidence="2">
        <name>Mn(2+)</name>
        <dbReference type="ChEBI" id="CHEBI:29035"/>
    </cofactor>
</comment>
<reference evidence="17 18" key="1">
    <citation type="submission" date="2025-04" db="UniProtKB">
        <authorList>
            <consortium name="RefSeq"/>
        </authorList>
    </citation>
    <scope>IDENTIFICATION</scope>
    <source>
        <strain evidence="17 18">15085-1641.00</strain>
        <tissue evidence="17 18">Whole body</tissue>
    </source>
</reference>
<feature type="domain" description="HD" evidence="15">
    <location>
        <begin position="221"/>
        <end position="372"/>
    </location>
</feature>
<dbReference type="Pfam" id="PF13023">
    <property type="entry name" value="HD_3"/>
    <property type="match status" value="1"/>
</dbReference>
<dbReference type="InterPro" id="IPR039356">
    <property type="entry name" value="YfbR/HDDC2"/>
</dbReference>
<dbReference type="GO" id="GO:0002953">
    <property type="term" value="F:5'-deoxynucleotidase activity"/>
    <property type="evidence" value="ECO:0007669"/>
    <property type="project" value="UniProtKB-EC"/>
</dbReference>
<evidence type="ECO:0000256" key="11">
    <source>
        <dbReference type="ARBA" id="ARBA00022801"/>
    </source>
</evidence>
<evidence type="ECO:0000259" key="15">
    <source>
        <dbReference type="Pfam" id="PF13023"/>
    </source>
</evidence>
<evidence type="ECO:0000313" key="16">
    <source>
        <dbReference type="Proteomes" id="UP000504633"/>
    </source>
</evidence>
<feature type="region of interest" description="Disordered" evidence="14">
    <location>
        <begin position="71"/>
        <end position="97"/>
    </location>
</feature>
<dbReference type="PANTHER" id="PTHR11845:SF13">
    <property type="entry name" value="5'-DEOXYNUCLEOTIDASE HDDC2"/>
    <property type="match status" value="1"/>
</dbReference>
<evidence type="ECO:0000256" key="6">
    <source>
        <dbReference type="ARBA" id="ARBA00009999"/>
    </source>
</evidence>
<protein>
    <recommendedName>
        <fullName evidence="9">5'-deoxynucleotidase HDDC2</fullName>
        <ecNumber evidence="8">3.1.3.89</ecNumber>
    </recommendedName>
    <alternativeName>
        <fullName evidence="13">HD domain-containing protein 2</fullName>
    </alternativeName>
</protein>
<evidence type="ECO:0000256" key="5">
    <source>
        <dbReference type="ARBA" id="ARBA00004074"/>
    </source>
</evidence>
<feature type="region of interest" description="Disordered" evidence="14">
    <location>
        <begin position="396"/>
        <end position="423"/>
    </location>
</feature>